<feature type="chain" id="PRO_5003117013" evidence="3">
    <location>
        <begin position="28"/>
        <end position="248"/>
    </location>
</feature>
<gene>
    <name evidence="4" type="ORF">Esi_0100_0051</name>
</gene>
<dbReference type="Gene3D" id="3.40.50.1820">
    <property type="entry name" value="alpha/beta hydrolase"/>
    <property type="match status" value="1"/>
</dbReference>
<dbReference type="ESTHER" id="ectsi-d8lca9">
    <property type="family name" value="CIB-CCG1-interacting-factor-B"/>
</dbReference>
<dbReference type="PANTHER" id="PTHR46197:SF3">
    <property type="entry name" value="AB HYDROLASE-1 DOMAIN-CONTAINING PROTEIN"/>
    <property type="match status" value="1"/>
</dbReference>
<organism evidence="4 5">
    <name type="scientific">Ectocarpus siliculosus</name>
    <name type="common">Brown alga</name>
    <name type="synonym">Conferva siliculosa</name>
    <dbReference type="NCBI Taxonomy" id="2880"/>
    <lineage>
        <taxon>Eukaryota</taxon>
        <taxon>Sar</taxon>
        <taxon>Stramenopiles</taxon>
        <taxon>Ochrophyta</taxon>
        <taxon>PX clade</taxon>
        <taxon>Phaeophyceae</taxon>
        <taxon>Ectocarpales</taxon>
        <taxon>Ectocarpaceae</taxon>
        <taxon>Ectocarpus</taxon>
    </lineage>
</organism>
<evidence type="ECO:0000313" key="5">
    <source>
        <dbReference type="Proteomes" id="UP000002630"/>
    </source>
</evidence>
<keyword evidence="3" id="KW-0732">Signal</keyword>
<dbReference type="InParanoid" id="D8LCA9"/>
<proteinExistence type="predicted"/>
<dbReference type="STRING" id="2880.D8LCA9"/>
<dbReference type="GO" id="GO:0016787">
    <property type="term" value="F:hydrolase activity"/>
    <property type="evidence" value="ECO:0007669"/>
    <property type="project" value="UniProtKB-KW"/>
</dbReference>
<sequence length="248" mass="26098">MVKRGWKGILLVTTAVVGLLSLRSVRGIDEAHVQMETIEEGSIDVVGTQVSFLGNLGSSPSSPTGEEAGAVRNVLLLHGAKFSAQTWQDLGTLSLLATNGFRVAAVNLPTRVTTSPRDELLELICSGLGMGVDSPAVIVSPSMSGSFSVPLLLSKPELFAGYVPVAPGQALSYTAEDFAAVTGVPALIVYGELDRMGSRASSLLSSIPGSRVLMVPGASHPCYIDEPDMFHESLLSFLNEDAHFSRAR</sequence>
<evidence type="ECO:0000256" key="3">
    <source>
        <dbReference type="SAM" id="SignalP"/>
    </source>
</evidence>
<keyword evidence="2" id="KW-0963">Cytoplasm</keyword>
<dbReference type="InterPro" id="IPR029058">
    <property type="entry name" value="AB_hydrolase_fold"/>
</dbReference>
<dbReference type="GO" id="GO:0005737">
    <property type="term" value="C:cytoplasm"/>
    <property type="evidence" value="ECO:0007669"/>
    <property type="project" value="UniProtKB-SubCell"/>
</dbReference>
<dbReference type="Proteomes" id="UP000002630">
    <property type="component" value="Unassembled WGS sequence"/>
</dbReference>
<protein>
    <submittedName>
        <fullName evidence="4">Abhydrolase domain containing 14B</fullName>
    </submittedName>
</protein>
<evidence type="ECO:0000256" key="1">
    <source>
        <dbReference type="ARBA" id="ARBA00004496"/>
    </source>
</evidence>
<evidence type="ECO:0000256" key="2">
    <source>
        <dbReference type="ARBA" id="ARBA00022490"/>
    </source>
</evidence>
<evidence type="ECO:0000313" key="4">
    <source>
        <dbReference type="EMBL" id="CBN78145.1"/>
    </source>
</evidence>
<dbReference type="EMBL" id="FN649760">
    <property type="protein sequence ID" value="CBN78145.1"/>
    <property type="molecule type" value="Genomic_DNA"/>
</dbReference>
<comment type="subcellular location">
    <subcellularLocation>
        <location evidence="1">Cytoplasm</location>
    </subcellularLocation>
</comment>
<keyword evidence="5" id="KW-1185">Reference proteome</keyword>
<accession>D8LCA9</accession>
<dbReference type="eggNOG" id="ENOG502QR0B">
    <property type="taxonomic scope" value="Eukaryota"/>
</dbReference>
<dbReference type="PANTHER" id="PTHR46197">
    <property type="entry name" value="PROTEIN ABHD14B-LIKE"/>
    <property type="match status" value="1"/>
</dbReference>
<dbReference type="AlphaFoldDB" id="D8LCA9"/>
<feature type="signal peptide" evidence="3">
    <location>
        <begin position="1"/>
        <end position="27"/>
    </location>
</feature>
<name>D8LCA9_ECTSI</name>
<dbReference type="OrthoDB" id="284184at2759"/>
<dbReference type="SUPFAM" id="SSF53474">
    <property type="entry name" value="alpha/beta-Hydrolases"/>
    <property type="match status" value="1"/>
</dbReference>
<reference evidence="4 5" key="1">
    <citation type="journal article" date="2010" name="Nature">
        <title>The Ectocarpus genome and the independent evolution of multicellularity in brown algae.</title>
        <authorList>
            <person name="Cock J.M."/>
            <person name="Sterck L."/>
            <person name="Rouze P."/>
            <person name="Scornet D."/>
            <person name="Allen A.E."/>
            <person name="Amoutzias G."/>
            <person name="Anthouard V."/>
            <person name="Artiguenave F."/>
            <person name="Aury J.M."/>
            <person name="Badger J.H."/>
            <person name="Beszteri B."/>
            <person name="Billiau K."/>
            <person name="Bonnet E."/>
            <person name="Bothwell J.H."/>
            <person name="Bowler C."/>
            <person name="Boyen C."/>
            <person name="Brownlee C."/>
            <person name="Carrano C.J."/>
            <person name="Charrier B."/>
            <person name="Cho G.Y."/>
            <person name="Coelho S.M."/>
            <person name="Collen J."/>
            <person name="Corre E."/>
            <person name="Da Silva C."/>
            <person name="Delage L."/>
            <person name="Delaroque N."/>
            <person name="Dittami S.M."/>
            <person name="Doulbeau S."/>
            <person name="Elias M."/>
            <person name="Farnham G."/>
            <person name="Gachon C.M."/>
            <person name="Gschloessl B."/>
            <person name="Heesch S."/>
            <person name="Jabbari K."/>
            <person name="Jubin C."/>
            <person name="Kawai H."/>
            <person name="Kimura K."/>
            <person name="Kloareg B."/>
            <person name="Kupper F.C."/>
            <person name="Lang D."/>
            <person name="Le Bail A."/>
            <person name="Leblanc C."/>
            <person name="Lerouge P."/>
            <person name="Lohr M."/>
            <person name="Lopez P.J."/>
            <person name="Martens C."/>
            <person name="Maumus F."/>
            <person name="Michel G."/>
            <person name="Miranda-Saavedra D."/>
            <person name="Morales J."/>
            <person name="Moreau H."/>
            <person name="Motomura T."/>
            <person name="Nagasato C."/>
            <person name="Napoli C.A."/>
            <person name="Nelson D.R."/>
            <person name="Nyvall-Collen P."/>
            <person name="Peters A.F."/>
            <person name="Pommier C."/>
            <person name="Potin P."/>
            <person name="Poulain J."/>
            <person name="Quesneville H."/>
            <person name="Read B."/>
            <person name="Rensing S.A."/>
            <person name="Ritter A."/>
            <person name="Rousvoal S."/>
            <person name="Samanta M."/>
            <person name="Samson G."/>
            <person name="Schroeder D.C."/>
            <person name="Segurens B."/>
            <person name="Strittmatter M."/>
            <person name="Tonon T."/>
            <person name="Tregear J.W."/>
            <person name="Valentin K."/>
            <person name="von Dassow P."/>
            <person name="Yamagishi T."/>
            <person name="Van de Peer Y."/>
            <person name="Wincker P."/>
        </authorList>
    </citation>
    <scope>NUCLEOTIDE SEQUENCE [LARGE SCALE GENOMIC DNA]</scope>
    <source>
        <strain evidence="5">Ec32 / CCAP1310/4</strain>
    </source>
</reference>